<feature type="transmembrane region" description="Helical" evidence="1">
    <location>
        <begin position="93"/>
        <end position="111"/>
    </location>
</feature>
<dbReference type="EMBL" id="CP132976">
    <property type="protein sequence ID" value="WMD19985.1"/>
    <property type="molecule type" value="Genomic_DNA"/>
</dbReference>
<evidence type="ECO:0000313" key="5">
    <source>
        <dbReference type="Proteomes" id="UP001234798"/>
    </source>
</evidence>
<dbReference type="Pfam" id="PF04773">
    <property type="entry name" value="FecR"/>
    <property type="match status" value="1"/>
</dbReference>
<dbReference type="InterPro" id="IPR012373">
    <property type="entry name" value="Ferrdict_sens_TM"/>
</dbReference>
<dbReference type="Proteomes" id="UP001234798">
    <property type="component" value="Chromosome"/>
</dbReference>
<keyword evidence="1" id="KW-0812">Transmembrane</keyword>
<feature type="domain" description="FecR N-terminal" evidence="3">
    <location>
        <begin position="17"/>
        <end position="59"/>
    </location>
</feature>
<evidence type="ECO:0000256" key="1">
    <source>
        <dbReference type="SAM" id="Phobius"/>
    </source>
</evidence>
<protein>
    <submittedName>
        <fullName evidence="4">FecR domain-containing protein</fullName>
    </submittedName>
</protein>
<gene>
    <name evidence="4" type="ORF">RAS12_25775</name>
</gene>
<name>A0ABY9LZ63_9BURK</name>
<keyword evidence="5" id="KW-1185">Reference proteome</keyword>
<accession>A0ABY9LZ63</accession>
<keyword evidence="1" id="KW-1133">Transmembrane helix</keyword>
<feature type="domain" description="FecR protein" evidence="2">
    <location>
        <begin position="126"/>
        <end position="218"/>
    </location>
</feature>
<dbReference type="PANTHER" id="PTHR30273:SF2">
    <property type="entry name" value="PROTEIN FECR"/>
    <property type="match status" value="1"/>
</dbReference>
<dbReference type="InterPro" id="IPR032623">
    <property type="entry name" value="FecR_N"/>
</dbReference>
<reference evidence="4 5" key="1">
    <citation type="submission" date="2023-08" db="EMBL/GenBank/DDBJ databases">
        <title>Achromobacter seleniivolatilans sp. nov., isolated from seleniferous soil.</title>
        <authorList>
            <person name="Zhang S."/>
            <person name="Li K."/>
            <person name="Peng J."/>
            <person name="Zhao Q."/>
            <person name="Wang H."/>
            <person name="Guo Y."/>
        </authorList>
    </citation>
    <scope>NUCLEOTIDE SEQUENCE [LARGE SCALE GENOMIC DNA]</scope>
    <source>
        <strain evidence="4 5">R39</strain>
    </source>
</reference>
<dbReference type="RefSeq" id="WP_306942716.1">
    <property type="nucleotide sequence ID" value="NZ_CP132976.1"/>
</dbReference>
<evidence type="ECO:0000259" key="3">
    <source>
        <dbReference type="Pfam" id="PF16220"/>
    </source>
</evidence>
<keyword evidence="1" id="KW-0472">Membrane</keyword>
<dbReference type="Pfam" id="PF16220">
    <property type="entry name" value="DUF4880"/>
    <property type="match status" value="1"/>
</dbReference>
<dbReference type="PIRSF" id="PIRSF018266">
    <property type="entry name" value="FecR"/>
    <property type="match status" value="1"/>
</dbReference>
<dbReference type="InterPro" id="IPR006860">
    <property type="entry name" value="FecR"/>
</dbReference>
<organism evidence="4 5">
    <name type="scientific">Achromobacter seleniivolatilans</name>
    <dbReference type="NCBI Taxonomy" id="3047478"/>
    <lineage>
        <taxon>Bacteria</taxon>
        <taxon>Pseudomonadati</taxon>
        <taxon>Pseudomonadota</taxon>
        <taxon>Betaproteobacteria</taxon>
        <taxon>Burkholderiales</taxon>
        <taxon>Alcaligenaceae</taxon>
        <taxon>Achromobacter</taxon>
    </lineage>
</organism>
<evidence type="ECO:0000313" key="4">
    <source>
        <dbReference type="EMBL" id="WMD19985.1"/>
    </source>
</evidence>
<evidence type="ECO:0000259" key="2">
    <source>
        <dbReference type="Pfam" id="PF04773"/>
    </source>
</evidence>
<sequence length="332" mass="36466">MNMAEPACSEPSHQAMEQAAEWYALLRTGQATAAEQHAWRQWVEGAAEHQQAWSYVERIGRRFAPLQASPDRNAAVTAFRHAAQIAPRRRRQVLLGLAGTLGMGWLGWTAWRQTPLPLMASTWGADHRAGVGETRRITLPDGTEVWLKALSAFNTAYTAKERRLQLLTGEMLIDTGRDPLRPFFIDTAQGRLQALGTRFTVRQDDGGILVAVYEGAVRIDTARSGAAGIVQTGQQARFTADALQPAAAADPAREAWARGVLVADNTTLADVVDELRRYHAGHLGLAPGVAHLRVFGSYPIDDAQRALDMLASVLPIQVRRTLPWWISVEPRG</sequence>
<proteinExistence type="predicted"/>
<dbReference type="PANTHER" id="PTHR30273">
    <property type="entry name" value="PERIPLASMIC SIGNAL SENSOR AND SIGMA FACTOR ACTIVATOR FECR-RELATED"/>
    <property type="match status" value="1"/>
</dbReference>
<dbReference type="Gene3D" id="2.60.120.1440">
    <property type="match status" value="1"/>
</dbReference>